<feature type="transmembrane region" description="Helical" evidence="7">
    <location>
        <begin position="37"/>
        <end position="55"/>
    </location>
</feature>
<keyword evidence="8" id="KW-0966">Cell projection</keyword>
<dbReference type="GO" id="GO:0044780">
    <property type="term" value="P:bacterial-type flagellum assembly"/>
    <property type="evidence" value="ECO:0007669"/>
    <property type="project" value="InterPro"/>
</dbReference>
<keyword evidence="8" id="KW-0969">Cilium</keyword>
<keyword evidence="4 7" id="KW-0812">Transmembrane</keyword>
<proteinExistence type="inferred from homology"/>
<evidence type="ECO:0000256" key="5">
    <source>
        <dbReference type="ARBA" id="ARBA00022989"/>
    </source>
</evidence>
<dbReference type="OrthoDB" id="9759185at2"/>
<dbReference type="InterPro" id="IPR042193">
    <property type="entry name" value="FHIPEP_3"/>
</dbReference>
<name>A7HV60_PARL1</name>
<evidence type="ECO:0000313" key="9">
    <source>
        <dbReference type="Proteomes" id="UP000006377"/>
    </source>
</evidence>
<feature type="transmembrane region" description="Helical" evidence="7">
    <location>
        <begin position="266"/>
        <end position="288"/>
    </location>
</feature>
<evidence type="ECO:0000256" key="3">
    <source>
        <dbReference type="ARBA" id="ARBA00022475"/>
    </source>
</evidence>
<sequence length="711" mass="76024">MSDASSAAGKKGLLGGLGLAGMTPGSLLTDIAKRGDLALAFGVIAIIVVLILPLPAFLLDFSLAISITFSVLVLMTALFIQKPLEFSAFPTVLLIATMLRLALNLASTRLILGHGHEGTESAGKVIEAFGNFVMQGNFVIGVIVFAILVIVNFVVITKGSGRIAEVAARFTLDAMPGKQMAIDADLSAGLIDEKEARTRRSDLENESSFFGAMDGASKFVRGDAIAGLLITFINVVGGIIVGVAQNDMGFGDAAHTYTLLTVGDGLVSQIPALIVSTAAGLLVSKAGVEGAADEALFEQLSGYPQALGMSSFVMGTMALLPGLPAVPFLALAGATGGLAFYLTKSRRERADEIAVAEAKEADAAPVAEEPIGTALKMDELRLEIGYALLPLINGKDHQKLTEQIKALRRQIASDMGFVMPSVRILDNVQIDANSYVIRVKEVESGRGDVYVGQLLVMDPHGSQIQLPGLHTTEPAFGLPATWIDEGLREEASFRGYTVVDPPTVLTTHLTEIIKDNMADLLSYAEVQKLLDELGKEHKKLVEDLVPSQITVTGIQRVLQTLLNERISIRDLATIMEGIAEAVGHTQSLTLITEHVRARLARQICAAHSDADNAVPLITLSPRWEQAFAESLVGAGEEKQLAMQPSVLQDFIANVRDRFEDAARAGEVPVLLTSPGVRPYVRSIIERFRPQTFVMSQNEIHPRVRLRTVGSV</sequence>
<dbReference type="HOGENOM" id="CLU_015346_3_0_5"/>
<feature type="transmembrane region" description="Helical" evidence="7">
    <location>
        <begin position="325"/>
        <end position="343"/>
    </location>
</feature>
<evidence type="ECO:0000256" key="7">
    <source>
        <dbReference type="RuleBase" id="RU364093"/>
    </source>
</evidence>
<dbReference type="RefSeq" id="WP_012111098.1">
    <property type="nucleotide sequence ID" value="NC_009719.1"/>
</dbReference>
<dbReference type="NCBIfam" id="TIGR01398">
    <property type="entry name" value="FlhA"/>
    <property type="match status" value="1"/>
</dbReference>
<organism evidence="8 9">
    <name type="scientific">Parvibaculum lavamentivorans (strain DS-1 / DSM 13023 / NCIMB 13966)</name>
    <dbReference type="NCBI Taxonomy" id="402881"/>
    <lineage>
        <taxon>Bacteria</taxon>
        <taxon>Pseudomonadati</taxon>
        <taxon>Pseudomonadota</taxon>
        <taxon>Alphaproteobacteria</taxon>
        <taxon>Hyphomicrobiales</taxon>
        <taxon>Parvibaculaceae</taxon>
        <taxon>Parvibaculum</taxon>
    </lineage>
</organism>
<dbReference type="InterPro" id="IPR001712">
    <property type="entry name" value="T3SS_FHIPEP"/>
</dbReference>
<feature type="transmembrane region" description="Helical" evidence="7">
    <location>
        <begin position="61"/>
        <end position="80"/>
    </location>
</feature>
<dbReference type="eggNOG" id="COG1298">
    <property type="taxonomic scope" value="Bacteria"/>
</dbReference>
<keyword evidence="7" id="KW-1005">Bacterial flagellum biogenesis</keyword>
<dbReference type="KEGG" id="pla:Plav_2179"/>
<dbReference type="Gene3D" id="1.10.8.540">
    <property type="entry name" value="FHIPEP family, domain 3"/>
    <property type="match status" value="1"/>
</dbReference>
<accession>A7HV60</accession>
<dbReference type="AlphaFoldDB" id="A7HV60"/>
<dbReference type="InterPro" id="IPR042194">
    <property type="entry name" value="FHIPEP_1"/>
</dbReference>
<reference evidence="8 9" key="1">
    <citation type="journal article" date="2011" name="Stand. Genomic Sci.">
        <title>Complete genome sequence of Parvibaculum lavamentivorans type strain (DS-1(T)).</title>
        <authorList>
            <person name="Schleheck D."/>
            <person name="Weiss M."/>
            <person name="Pitluck S."/>
            <person name="Bruce D."/>
            <person name="Land M.L."/>
            <person name="Han S."/>
            <person name="Saunders E."/>
            <person name="Tapia R."/>
            <person name="Detter C."/>
            <person name="Brettin T."/>
            <person name="Han J."/>
            <person name="Woyke T."/>
            <person name="Goodwin L."/>
            <person name="Pennacchio L."/>
            <person name="Nolan M."/>
            <person name="Cook A.M."/>
            <person name="Kjelleberg S."/>
            <person name="Thomas T."/>
        </authorList>
    </citation>
    <scope>NUCLEOTIDE SEQUENCE [LARGE SCALE GENOMIC DNA]</scope>
    <source>
        <strain evidence="9">DS-1 / DSM 13023 / NCIMB 13966</strain>
    </source>
</reference>
<dbReference type="PROSITE" id="PS00994">
    <property type="entry name" value="FHIPEP"/>
    <property type="match status" value="1"/>
</dbReference>
<comment type="function">
    <text evidence="7">Required for formation of the rod structure of the flagellar apparatus. Together with FliI and FliH, may constitute the export apparatus of flagellin.</text>
</comment>
<feature type="transmembrane region" description="Helical" evidence="7">
    <location>
        <begin position="225"/>
        <end position="246"/>
    </location>
</feature>
<evidence type="ECO:0000313" key="8">
    <source>
        <dbReference type="EMBL" id="ABS63793.1"/>
    </source>
</evidence>
<protein>
    <recommendedName>
        <fullName evidence="7">Flagellar biosynthesis protein FlhA</fullName>
    </recommendedName>
</protein>
<keyword evidence="6 7" id="KW-0472">Membrane</keyword>
<keyword evidence="7" id="KW-0653">Protein transport</keyword>
<dbReference type="PIRSF" id="PIRSF005419">
    <property type="entry name" value="FlhA"/>
    <property type="match status" value="1"/>
</dbReference>
<gene>
    <name evidence="7" type="primary">flhA</name>
    <name evidence="8" type="ordered locus">Plav_2179</name>
</gene>
<dbReference type="PANTHER" id="PTHR30161:SF1">
    <property type="entry name" value="FLAGELLAR BIOSYNTHESIS PROTEIN FLHA-RELATED"/>
    <property type="match status" value="1"/>
</dbReference>
<keyword evidence="7" id="KW-1006">Bacterial flagellum protein export</keyword>
<dbReference type="Proteomes" id="UP000006377">
    <property type="component" value="Chromosome"/>
</dbReference>
<dbReference type="InterPro" id="IPR042196">
    <property type="entry name" value="FHIPEP_4"/>
</dbReference>
<comment type="subcellular location">
    <subcellularLocation>
        <location evidence="1 7">Cell membrane</location>
        <topology evidence="1 7">Multi-pass membrane protein</topology>
    </subcellularLocation>
</comment>
<feature type="transmembrane region" description="Helical" evidence="7">
    <location>
        <begin position="132"/>
        <end position="155"/>
    </location>
</feature>
<comment type="caution">
    <text evidence="7">Lacks conserved residue(s) required for the propagation of feature annotation.</text>
</comment>
<keyword evidence="5 7" id="KW-1133">Transmembrane helix</keyword>
<dbReference type="EMBL" id="CP000774">
    <property type="protein sequence ID" value="ABS63793.1"/>
    <property type="molecule type" value="Genomic_DNA"/>
</dbReference>
<dbReference type="PANTHER" id="PTHR30161">
    <property type="entry name" value="FLAGELLAR EXPORT PROTEIN, MEMBRANE FLHA SUBUNIT-RELATED"/>
    <property type="match status" value="1"/>
</dbReference>
<evidence type="ECO:0000256" key="4">
    <source>
        <dbReference type="ARBA" id="ARBA00022692"/>
    </source>
</evidence>
<dbReference type="Gene3D" id="3.40.30.60">
    <property type="entry name" value="FHIPEP family, domain 1"/>
    <property type="match status" value="1"/>
</dbReference>
<dbReference type="GO" id="GO:0005886">
    <property type="term" value="C:plasma membrane"/>
    <property type="evidence" value="ECO:0007669"/>
    <property type="project" value="UniProtKB-SubCell"/>
</dbReference>
<keyword evidence="3 7" id="KW-1003">Cell membrane</keyword>
<keyword evidence="8" id="KW-0282">Flagellum</keyword>
<keyword evidence="9" id="KW-1185">Reference proteome</keyword>
<dbReference type="InterPro" id="IPR025505">
    <property type="entry name" value="FHIPEP_CS"/>
</dbReference>
<evidence type="ECO:0000256" key="2">
    <source>
        <dbReference type="ARBA" id="ARBA00008835"/>
    </source>
</evidence>
<evidence type="ECO:0000256" key="1">
    <source>
        <dbReference type="ARBA" id="ARBA00004651"/>
    </source>
</evidence>
<keyword evidence="7" id="KW-0813">Transport</keyword>
<comment type="similarity">
    <text evidence="2 7">Belongs to the FHIPEP (flagella/HR/invasion proteins export pore) family.</text>
</comment>
<dbReference type="PRINTS" id="PR00949">
    <property type="entry name" value="TYPE3IMAPROT"/>
</dbReference>
<dbReference type="Gene3D" id="3.40.50.12790">
    <property type="entry name" value="FHIPEP family, domain 4"/>
    <property type="match status" value="1"/>
</dbReference>
<dbReference type="STRING" id="402881.Plav_2179"/>
<dbReference type="GO" id="GO:0009306">
    <property type="term" value="P:protein secretion"/>
    <property type="evidence" value="ECO:0007669"/>
    <property type="project" value="InterPro"/>
</dbReference>
<dbReference type="InterPro" id="IPR006301">
    <property type="entry name" value="FlhA"/>
</dbReference>
<dbReference type="Pfam" id="PF00771">
    <property type="entry name" value="FHIPEP"/>
    <property type="match status" value="1"/>
</dbReference>
<evidence type="ECO:0000256" key="6">
    <source>
        <dbReference type="ARBA" id="ARBA00023136"/>
    </source>
</evidence>